<dbReference type="Proteomes" id="UP000282060">
    <property type="component" value="Unassembled WGS sequence"/>
</dbReference>
<evidence type="ECO:0000256" key="1">
    <source>
        <dbReference type="ARBA" id="ARBA00011073"/>
    </source>
</evidence>
<feature type="chain" id="PRO_5018626552" description="Cadherin domain-containing protein" evidence="6">
    <location>
        <begin position="35"/>
        <end position="1228"/>
    </location>
</feature>
<protein>
    <recommendedName>
        <fullName evidence="7">Cadherin domain-containing protein</fullName>
    </recommendedName>
</protein>
<dbReference type="Gene3D" id="2.60.40.10">
    <property type="entry name" value="Immunoglobulins"/>
    <property type="match status" value="1"/>
</dbReference>
<dbReference type="SUPFAM" id="SSF52743">
    <property type="entry name" value="Subtilisin-like"/>
    <property type="match status" value="1"/>
</dbReference>
<dbReference type="PANTHER" id="PTHR43806">
    <property type="entry name" value="PEPTIDASE S8"/>
    <property type="match status" value="1"/>
</dbReference>
<name>A0A3S0RJU1_9GAMM</name>
<evidence type="ECO:0000256" key="2">
    <source>
        <dbReference type="ARBA" id="ARBA00022670"/>
    </source>
</evidence>
<sequence>MSQLLREKNMSFKKSKLATCIALAAMVPASIAIAQNSDTLPAFSTQAQKVQLLTFNVYLADVGSLTKATLNNKKKFAESLKQVEAKQKTVLNDILALDGNIEVLPGAKIFGNFVRVQADASYAEKIKAIAGVKAVIAETTTAVVPINAMSKPSANTASSMIKAPALVGDATAGEGVKVAIIGTGVDYTHVGLGGDGEAATYAEAMANAMNTFDGFPTDVVVEGMDLRSDAGWGLDPNPIDQNIYYTRDYDGMTHNTGHGTRLASVVHALAPGAKIAAFKTSNVSDPYGYGYSLAPETSSTFMLALEYALDPNQDGSFDDRADIIVVDAIGGSAFYAPSDNGISSPVVEAHAIEMVSGLGALVVVNAGTGGEWFDNRFNMTWRGAAPTALTVGGMKTDADNNMQVTESTPHGPVRGANAYSKPDMVSYAENIDVAVVGGGDQTDTESHTVMAAARVAAAAAVLKSKRPELSMVEIKALLMNTADNNVMNLANEQADLVLIGNGVENIDAAINSSVVAWEKNSYQPNLSFGFEEAVGLQRFVKEIQLKNLAEETVTYEVTMTSMGKGGDSALSWDVPTSVSVPAGQTVIFPVVLEVDFSKLDNWPMKQGSDLISENWSQVELSGQLQLSAEEKPTVSMSWLVKPRTATDIVRDFTTFRTESGTELANKFSPSASAYTQEFTNTGTTDTTFAVFPAMYHQKQLPEGKENTQGNMLNAVGGGVYNEAMCTTGKKLVVASRFFRPNDAGMANHFDKGGAALMWWSVYQEQFVLDNELDKEISGDPFITDETSQVVMGGFIEPDENGSPAAWYINYNQEYDWTQPRKRYMQSKLPTLMTGHGQNVVAQYCLEELFHSESMDSVEDLDQNHGWIFATDRDAVANLGEPIIQYNPVKYGKVKVETYFDWFTGEMGEMEINGGGLPLISRLVAEGETKDYQPMVTLASGETAELGMASECDFSFGFGSGGGCENHGMMLMSLENNWGMLSPMGQGSYSLMAHPLDGQVHSVDEDAEIGAIVAKIQLDSESFFAMADFERESSPYSLSLANAIPGDPFTISYQGEIVVNNTDALDYDVGNLGYTLEVIASQGQTYSAVSNVYVAINNVNDIAPELISDMPSVLLTESGSADLDASAYFMDVEGDALTYTVEGLPEGMEIDSVTGVISGDAMTGSSGEYEVTVTADDTVNKTQASFVMTIEALAAPVEEPVESSDSGGSLGGGLLGLLALLTIRRKTFG</sequence>
<dbReference type="InterPro" id="IPR015500">
    <property type="entry name" value="Peptidase_S8_subtilisin-rel"/>
</dbReference>
<comment type="similarity">
    <text evidence="1 5">Belongs to the peptidase S8 family.</text>
</comment>
<dbReference type="InterPro" id="IPR013783">
    <property type="entry name" value="Ig-like_fold"/>
</dbReference>
<feature type="signal peptide" evidence="6">
    <location>
        <begin position="1"/>
        <end position="34"/>
    </location>
</feature>
<evidence type="ECO:0000256" key="3">
    <source>
        <dbReference type="ARBA" id="ARBA00022801"/>
    </source>
</evidence>
<reference evidence="8 9" key="1">
    <citation type="submission" date="2018-12" db="EMBL/GenBank/DDBJ databases">
        <authorList>
            <person name="Yu L."/>
        </authorList>
    </citation>
    <scope>NUCLEOTIDE SEQUENCE [LARGE SCALE GENOMIC DNA]</scope>
    <source>
        <strain evidence="8 9">HAW-EB5</strain>
    </source>
</reference>
<dbReference type="InterPro" id="IPR002126">
    <property type="entry name" value="Cadherin-like_dom"/>
</dbReference>
<evidence type="ECO:0000256" key="4">
    <source>
        <dbReference type="ARBA" id="ARBA00022825"/>
    </source>
</evidence>
<dbReference type="Gene3D" id="3.40.50.200">
    <property type="entry name" value="Peptidase S8/S53 domain"/>
    <property type="match status" value="1"/>
</dbReference>
<dbReference type="GO" id="GO:0004252">
    <property type="term" value="F:serine-type endopeptidase activity"/>
    <property type="evidence" value="ECO:0007669"/>
    <property type="project" value="InterPro"/>
</dbReference>
<accession>A0A3S0RJU1</accession>
<evidence type="ECO:0000259" key="7">
    <source>
        <dbReference type="PROSITE" id="PS50268"/>
    </source>
</evidence>
<dbReference type="Pfam" id="PF00082">
    <property type="entry name" value="Peptidase_S8"/>
    <property type="match status" value="1"/>
</dbReference>
<dbReference type="Gene3D" id="2.60.40.60">
    <property type="entry name" value="Cadherins"/>
    <property type="match status" value="1"/>
</dbReference>
<keyword evidence="4" id="KW-0720">Serine protease</keyword>
<keyword evidence="3" id="KW-0378">Hydrolase</keyword>
<dbReference type="PRINTS" id="PR00723">
    <property type="entry name" value="SUBTILISIN"/>
</dbReference>
<dbReference type="GO" id="GO:0016020">
    <property type="term" value="C:membrane"/>
    <property type="evidence" value="ECO:0007669"/>
    <property type="project" value="InterPro"/>
</dbReference>
<feature type="domain" description="Cadherin" evidence="7">
    <location>
        <begin position="1001"/>
        <end position="1105"/>
    </location>
</feature>
<keyword evidence="6" id="KW-0732">Signal</keyword>
<evidence type="ECO:0000256" key="5">
    <source>
        <dbReference type="PROSITE-ProRule" id="PRU01240"/>
    </source>
</evidence>
<dbReference type="PROSITE" id="PS51892">
    <property type="entry name" value="SUBTILASE"/>
    <property type="match status" value="1"/>
</dbReference>
<dbReference type="GO" id="GO:0006508">
    <property type="term" value="P:proteolysis"/>
    <property type="evidence" value="ECO:0007669"/>
    <property type="project" value="UniProtKB-KW"/>
</dbReference>
<dbReference type="InterPro" id="IPR015919">
    <property type="entry name" value="Cadherin-like_sf"/>
</dbReference>
<dbReference type="SUPFAM" id="SSF49313">
    <property type="entry name" value="Cadherin-like"/>
    <property type="match status" value="1"/>
</dbReference>
<evidence type="ECO:0000313" key="8">
    <source>
        <dbReference type="EMBL" id="RTR30170.1"/>
    </source>
</evidence>
<keyword evidence="9" id="KW-1185">Reference proteome</keyword>
<dbReference type="OrthoDB" id="614750at2"/>
<dbReference type="InterPro" id="IPR000209">
    <property type="entry name" value="Peptidase_S8/S53_dom"/>
</dbReference>
<dbReference type="Pfam" id="PF05345">
    <property type="entry name" value="He_PIG"/>
    <property type="match status" value="1"/>
</dbReference>
<keyword evidence="2" id="KW-0645">Protease</keyword>
<dbReference type="GO" id="GO:0005509">
    <property type="term" value="F:calcium ion binding"/>
    <property type="evidence" value="ECO:0007669"/>
    <property type="project" value="InterPro"/>
</dbReference>
<dbReference type="PANTHER" id="PTHR43806:SF11">
    <property type="entry name" value="CEREVISIN-RELATED"/>
    <property type="match status" value="1"/>
</dbReference>
<dbReference type="InterPro" id="IPR036852">
    <property type="entry name" value="Peptidase_S8/S53_dom_sf"/>
</dbReference>
<dbReference type="AlphaFoldDB" id="A0A3S0RJU1"/>
<gene>
    <name evidence="8" type="ORF">EKG39_16185</name>
</gene>
<dbReference type="InterPro" id="IPR050131">
    <property type="entry name" value="Peptidase_S8_subtilisin-like"/>
</dbReference>
<comment type="caution">
    <text evidence="5">Lacks conserved residue(s) required for the propagation of feature annotation.</text>
</comment>
<dbReference type="PROSITE" id="PS50268">
    <property type="entry name" value="CADHERIN_2"/>
    <property type="match status" value="1"/>
</dbReference>
<dbReference type="EMBL" id="RXNV01000008">
    <property type="protein sequence ID" value="RTR30170.1"/>
    <property type="molecule type" value="Genomic_DNA"/>
</dbReference>
<proteinExistence type="inferred from homology"/>
<organism evidence="8 9">
    <name type="scientific">Shewanella atlantica</name>
    <dbReference type="NCBI Taxonomy" id="271099"/>
    <lineage>
        <taxon>Bacteria</taxon>
        <taxon>Pseudomonadati</taxon>
        <taxon>Pseudomonadota</taxon>
        <taxon>Gammaproteobacteria</taxon>
        <taxon>Alteromonadales</taxon>
        <taxon>Shewanellaceae</taxon>
        <taxon>Shewanella</taxon>
    </lineage>
</organism>
<comment type="caution">
    <text evidence="8">The sequence shown here is derived from an EMBL/GenBank/DDBJ whole genome shotgun (WGS) entry which is preliminary data.</text>
</comment>
<evidence type="ECO:0000313" key="9">
    <source>
        <dbReference type="Proteomes" id="UP000282060"/>
    </source>
</evidence>
<evidence type="ECO:0000256" key="6">
    <source>
        <dbReference type="SAM" id="SignalP"/>
    </source>
</evidence>
<dbReference type="GO" id="GO:0007156">
    <property type="term" value="P:homophilic cell adhesion via plasma membrane adhesion molecules"/>
    <property type="evidence" value="ECO:0007669"/>
    <property type="project" value="InterPro"/>
</dbReference>